<dbReference type="SUPFAM" id="SSF51735">
    <property type="entry name" value="NAD(P)-binding Rossmann-fold domains"/>
    <property type="match status" value="1"/>
</dbReference>
<comment type="caution">
    <text evidence="1">The sequence shown here is derived from an EMBL/GenBank/DDBJ whole genome shotgun (WGS) entry which is preliminary data.</text>
</comment>
<dbReference type="RefSeq" id="WP_007201326.1">
    <property type="nucleotide sequence ID" value="NZ_AKKV01000022.1"/>
</dbReference>
<dbReference type="InterPro" id="IPR002347">
    <property type="entry name" value="SDR_fam"/>
</dbReference>
<dbReference type="Gene3D" id="3.40.50.720">
    <property type="entry name" value="NAD(P)-binding Rossmann-like Domain"/>
    <property type="match status" value="1"/>
</dbReference>
<dbReference type="AlphaFoldDB" id="I8AK16"/>
<organism evidence="1 2">
    <name type="scientific">Fictibacillus macauensis ZFHKF-1</name>
    <dbReference type="NCBI Taxonomy" id="1196324"/>
    <lineage>
        <taxon>Bacteria</taxon>
        <taxon>Bacillati</taxon>
        <taxon>Bacillota</taxon>
        <taxon>Bacilli</taxon>
        <taxon>Bacillales</taxon>
        <taxon>Fictibacillaceae</taxon>
        <taxon>Fictibacillus</taxon>
    </lineage>
</organism>
<evidence type="ECO:0000313" key="2">
    <source>
        <dbReference type="Proteomes" id="UP000004080"/>
    </source>
</evidence>
<name>I8AK16_9BACL</name>
<dbReference type="Proteomes" id="UP000004080">
    <property type="component" value="Unassembled WGS sequence"/>
</dbReference>
<accession>I8AK16</accession>
<dbReference type="EMBL" id="AKKV01000022">
    <property type="protein sequence ID" value="EIT86157.1"/>
    <property type="molecule type" value="Genomic_DNA"/>
</dbReference>
<keyword evidence="2" id="KW-1185">Reference proteome</keyword>
<dbReference type="InterPro" id="IPR036291">
    <property type="entry name" value="NAD(P)-bd_dom_sf"/>
</dbReference>
<proteinExistence type="predicted"/>
<dbReference type="STRING" id="1196324.A374_06146"/>
<evidence type="ECO:0000313" key="1">
    <source>
        <dbReference type="EMBL" id="EIT86157.1"/>
    </source>
</evidence>
<reference evidence="1 2" key="1">
    <citation type="journal article" date="2012" name="J. Bacteriol.">
        <title>Genome of Bacillus macauensis ZFHKF-1, a Long-Chain-Forming Bacterium.</title>
        <authorList>
            <person name="Cai L."/>
            <person name="Zhang T."/>
        </authorList>
    </citation>
    <scope>NUCLEOTIDE SEQUENCE [LARGE SCALE GENOMIC DNA]</scope>
    <source>
        <strain evidence="1 2">ZFHKF-1</strain>
    </source>
</reference>
<dbReference type="Pfam" id="PF00106">
    <property type="entry name" value="adh_short"/>
    <property type="match status" value="1"/>
</dbReference>
<gene>
    <name evidence="1" type="ORF">A374_06146</name>
</gene>
<protein>
    <submittedName>
        <fullName evidence="1">Short-chain dehydrogenase/reductase SDR</fullName>
    </submittedName>
</protein>
<sequence length="83" mass="9204">MLLQDKVVLIYGGSGAIGRSIALAVAKAGASEYVGGRTQAPLEEVAHHIKKKWKARNNGRCGCPRRRTCTSHHPTDCRRSRWY</sequence>